<evidence type="ECO:0000313" key="2">
    <source>
        <dbReference type="EMBL" id="CBF69693.1"/>
    </source>
</evidence>
<feature type="compositionally biased region" description="Basic and acidic residues" evidence="1">
    <location>
        <begin position="558"/>
        <end position="568"/>
    </location>
</feature>
<dbReference type="OMA" id="REMKICH"/>
<dbReference type="GeneID" id="2871226"/>
<dbReference type="Proteomes" id="UP000000560">
    <property type="component" value="Chromosome I"/>
</dbReference>
<dbReference type="AlphaFoldDB" id="Q5AZF3"/>
<evidence type="ECO:0000256" key="1">
    <source>
        <dbReference type="SAM" id="MobiDB-lite"/>
    </source>
</evidence>
<organism evidence="2 3">
    <name type="scientific">Emericella nidulans (strain FGSC A4 / ATCC 38163 / CBS 112.46 / NRRL 194 / M139)</name>
    <name type="common">Aspergillus nidulans</name>
    <dbReference type="NCBI Taxonomy" id="227321"/>
    <lineage>
        <taxon>Eukaryota</taxon>
        <taxon>Fungi</taxon>
        <taxon>Dikarya</taxon>
        <taxon>Ascomycota</taxon>
        <taxon>Pezizomycotina</taxon>
        <taxon>Eurotiomycetes</taxon>
        <taxon>Eurotiomycetidae</taxon>
        <taxon>Eurotiales</taxon>
        <taxon>Aspergillaceae</taxon>
        <taxon>Aspergillus</taxon>
        <taxon>Aspergillus subgen. Nidulantes</taxon>
    </lineage>
</organism>
<proteinExistence type="predicted"/>
<evidence type="ECO:0000313" key="3">
    <source>
        <dbReference type="Proteomes" id="UP000000560"/>
    </source>
</evidence>
<dbReference type="EMBL" id="BN001301">
    <property type="protein sequence ID" value="CBF69693.1"/>
    <property type="molecule type" value="Genomic_DNA"/>
</dbReference>
<feature type="compositionally biased region" description="Low complexity" evidence="1">
    <location>
        <begin position="466"/>
        <end position="494"/>
    </location>
</feature>
<gene>
    <name evidence="2" type="ORF">ANIA_06327</name>
</gene>
<feature type="compositionally biased region" description="Pro residues" evidence="1">
    <location>
        <begin position="408"/>
        <end position="418"/>
    </location>
</feature>
<protein>
    <submittedName>
        <fullName evidence="2">Uncharacterized protein</fullName>
    </submittedName>
</protein>
<feature type="region of interest" description="Disordered" evidence="1">
    <location>
        <begin position="307"/>
        <end position="330"/>
    </location>
</feature>
<dbReference type="OrthoDB" id="3595619at2759"/>
<feature type="compositionally biased region" description="Polar residues" evidence="1">
    <location>
        <begin position="205"/>
        <end position="216"/>
    </location>
</feature>
<dbReference type="VEuPathDB" id="FungiDB:AN6327"/>
<feature type="region of interest" description="Disordered" evidence="1">
    <location>
        <begin position="205"/>
        <end position="227"/>
    </location>
</feature>
<accession>C8V114</accession>
<dbReference type="InParanoid" id="Q5AZF3"/>
<keyword evidence="3" id="KW-1185">Reference proteome</keyword>
<dbReference type="RefSeq" id="XP_663931.1">
    <property type="nucleotide sequence ID" value="XM_658839.1"/>
</dbReference>
<dbReference type="eggNOG" id="ENOG502T24R">
    <property type="taxonomic scope" value="Eukaryota"/>
</dbReference>
<accession>Q5AZF3</accession>
<dbReference type="STRING" id="227321.Q5AZF3"/>
<reference evidence="3" key="2">
    <citation type="journal article" date="2009" name="Fungal Genet. Biol.">
        <title>The 2008 update of the Aspergillus nidulans genome annotation: a community effort.</title>
        <authorList>
            <person name="Wortman J.R."/>
            <person name="Gilsenan J.M."/>
            <person name="Joardar V."/>
            <person name="Deegan J."/>
            <person name="Clutterbuck J."/>
            <person name="Andersen M.R."/>
            <person name="Archer D."/>
            <person name="Bencina M."/>
            <person name="Braus G."/>
            <person name="Coutinho P."/>
            <person name="von Dohren H."/>
            <person name="Doonan J."/>
            <person name="Driessen A.J."/>
            <person name="Durek P."/>
            <person name="Espeso E."/>
            <person name="Fekete E."/>
            <person name="Flipphi M."/>
            <person name="Estrada C.G."/>
            <person name="Geysens S."/>
            <person name="Goldman G."/>
            <person name="de Groot P.W."/>
            <person name="Hansen K."/>
            <person name="Harris S.D."/>
            <person name="Heinekamp T."/>
            <person name="Helmstaedt K."/>
            <person name="Henrissat B."/>
            <person name="Hofmann G."/>
            <person name="Homan T."/>
            <person name="Horio T."/>
            <person name="Horiuchi H."/>
            <person name="James S."/>
            <person name="Jones M."/>
            <person name="Karaffa L."/>
            <person name="Karanyi Z."/>
            <person name="Kato M."/>
            <person name="Keller N."/>
            <person name="Kelly D.E."/>
            <person name="Kiel J.A."/>
            <person name="Kim J.M."/>
            <person name="van der Klei I.J."/>
            <person name="Klis F.M."/>
            <person name="Kovalchuk A."/>
            <person name="Krasevec N."/>
            <person name="Kubicek C.P."/>
            <person name="Liu B."/>
            <person name="Maccabe A."/>
            <person name="Meyer V."/>
            <person name="Mirabito P."/>
            <person name="Miskei M."/>
            <person name="Mos M."/>
            <person name="Mullins J."/>
            <person name="Nelson D.R."/>
            <person name="Nielsen J."/>
            <person name="Oakley B.R."/>
            <person name="Osmani S.A."/>
            <person name="Pakula T."/>
            <person name="Paszewski A."/>
            <person name="Paulsen I."/>
            <person name="Pilsyk S."/>
            <person name="Pocsi I."/>
            <person name="Punt P.J."/>
            <person name="Ram A.F."/>
            <person name="Ren Q."/>
            <person name="Robellet X."/>
            <person name="Robson G."/>
            <person name="Seiboth B."/>
            <person name="van Solingen P."/>
            <person name="Specht T."/>
            <person name="Sun J."/>
            <person name="Taheri-Talesh N."/>
            <person name="Takeshita N."/>
            <person name="Ussery D."/>
            <person name="vanKuyk P.A."/>
            <person name="Visser H."/>
            <person name="van de Vondervoort P.J."/>
            <person name="de Vries R.P."/>
            <person name="Walton J."/>
            <person name="Xiang X."/>
            <person name="Xiong Y."/>
            <person name="Zeng A.P."/>
            <person name="Brandt B.W."/>
            <person name="Cornell M.J."/>
            <person name="van den Hondel C.A."/>
            <person name="Visser J."/>
            <person name="Oliver S.G."/>
            <person name="Turner G."/>
        </authorList>
    </citation>
    <scope>GENOME REANNOTATION</scope>
    <source>
        <strain evidence="3">FGSC A4 / ATCC 38163 / CBS 112.46 / NRRL 194 / M139</strain>
    </source>
</reference>
<feature type="region of interest" description="Disordered" evidence="1">
    <location>
        <begin position="400"/>
        <end position="494"/>
    </location>
</feature>
<sequence>MQEAIEQAGSVFTGWISTCLFCLDSNGDGERAHHQQAIKQRGAEREMQICHSQPHLVPPMKLVVYDDLPSPGPPSPSSSFPSWIMDEGRNLVSRASIRASMSFRRRSTAPLRISAPTDFRVVAGTSSTLPTRALSTAPAQRPYRPLELSFQDPANRLPELPRFSDFNFDFGLDNDQPQAAAIARPPKAFSFMTDASYQSRPQTFISHTRQPSSSFSVPRKPVGSGSRRSSLATLELLMERKTPNPTPTRHPLIPHFSVRSSTASVATGLATITFPSPSPPIWLDSTVGVGSPPLSNNTPSRALQSHDATASASTIHKTLKPATSQSQYLTQSKSLPSFPIRNKTYERVSSPVDTGMGIDVDTQHHPFSATMPMTTPNLSLPPSRSSRVTQWLLQQTTAISTAPKTPTSAPPPTFPFAPPSSSSRKPSLSLSSSLSDKLSMRIRSRTLSGSTIAPSTPTVPVPVPVPAGAKTTVVSDPPSPPSRATTATARTSTLDSRIEKEFEIPGPYSYASTYPFPRQARSQTQSSTQPQFHPAPTIHEVQQQTNLNLDYYAYGHNHHPDNDHDHHRQSAIGVAF</sequence>
<feature type="compositionally biased region" description="Low complexity" evidence="1">
    <location>
        <begin position="419"/>
        <end position="437"/>
    </location>
</feature>
<name>Q5AZF3_EMENI</name>
<reference evidence="3" key="1">
    <citation type="journal article" date="2005" name="Nature">
        <title>Sequencing of Aspergillus nidulans and comparative analysis with A. fumigatus and A. oryzae.</title>
        <authorList>
            <person name="Galagan J.E."/>
            <person name="Calvo S.E."/>
            <person name="Cuomo C."/>
            <person name="Ma L.J."/>
            <person name="Wortman J.R."/>
            <person name="Batzoglou S."/>
            <person name="Lee S.I."/>
            <person name="Basturkmen M."/>
            <person name="Spevak C.C."/>
            <person name="Clutterbuck J."/>
            <person name="Kapitonov V."/>
            <person name="Jurka J."/>
            <person name="Scazzocchio C."/>
            <person name="Farman M."/>
            <person name="Butler J."/>
            <person name="Purcell S."/>
            <person name="Harris S."/>
            <person name="Braus G.H."/>
            <person name="Draht O."/>
            <person name="Busch S."/>
            <person name="D'Enfert C."/>
            <person name="Bouchier C."/>
            <person name="Goldman G.H."/>
            <person name="Bell-Pedersen D."/>
            <person name="Griffiths-Jones S."/>
            <person name="Doonan J.H."/>
            <person name="Yu J."/>
            <person name="Vienken K."/>
            <person name="Pain A."/>
            <person name="Freitag M."/>
            <person name="Selker E.U."/>
            <person name="Archer D.B."/>
            <person name="Penalva M.A."/>
            <person name="Oakley B.R."/>
            <person name="Momany M."/>
            <person name="Tanaka T."/>
            <person name="Kumagai T."/>
            <person name="Asai K."/>
            <person name="Machida M."/>
            <person name="Nierman W.C."/>
            <person name="Denning D.W."/>
            <person name="Caddick M."/>
            <person name="Hynes M."/>
            <person name="Paoletti M."/>
            <person name="Fischer R."/>
            <person name="Miller B."/>
            <person name="Dyer P."/>
            <person name="Sachs M.S."/>
            <person name="Osmani S.A."/>
            <person name="Birren B.W."/>
        </authorList>
    </citation>
    <scope>NUCLEOTIDE SEQUENCE [LARGE SCALE GENOMIC DNA]</scope>
    <source>
        <strain evidence="3">FGSC A4 / ATCC 38163 / CBS 112.46 / NRRL 194 / M139</strain>
    </source>
</reference>
<dbReference type="HOGENOM" id="CLU_034110_0_0_1"/>
<feature type="region of interest" description="Disordered" evidence="1">
    <location>
        <begin position="557"/>
        <end position="576"/>
    </location>
</feature>
<dbReference type="KEGG" id="ani:ANIA_06327"/>